<dbReference type="AlphaFoldDB" id="A0A9W6SLQ6"/>
<feature type="domain" description="PPM-type phosphatase" evidence="2">
    <location>
        <begin position="85"/>
        <end position="278"/>
    </location>
</feature>
<accession>A0A9W6SLQ6</accession>
<dbReference type="Gene3D" id="3.60.40.10">
    <property type="entry name" value="PPM-type phosphatase domain"/>
    <property type="match status" value="1"/>
</dbReference>
<dbReference type="SUPFAM" id="SSF81606">
    <property type="entry name" value="PP2C-like"/>
    <property type="match status" value="1"/>
</dbReference>
<feature type="region of interest" description="Disordered" evidence="1">
    <location>
        <begin position="1"/>
        <end position="23"/>
    </location>
</feature>
<dbReference type="InterPro" id="IPR036457">
    <property type="entry name" value="PPM-type-like_dom_sf"/>
</dbReference>
<name>A0A9W6SLQ6_9ACTN</name>
<keyword evidence="4" id="KW-1185">Reference proteome</keyword>
<organism evidence="3 4">
    <name type="scientific">Actinorhabdospora filicis</name>
    <dbReference type="NCBI Taxonomy" id="1785913"/>
    <lineage>
        <taxon>Bacteria</taxon>
        <taxon>Bacillati</taxon>
        <taxon>Actinomycetota</taxon>
        <taxon>Actinomycetes</taxon>
        <taxon>Micromonosporales</taxon>
        <taxon>Micromonosporaceae</taxon>
        <taxon>Actinorhabdospora</taxon>
    </lineage>
</organism>
<evidence type="ECO:0000313" key="3">
    <source>
        <dbReference type="EMBL" id="GLZ78106.1"/>
    </source>
</evidence>
<dbReference type="RefSeq" id="WP_285663279.1">
    <property type="nucleotide sequence ID" value="NZ_BSTX01000002.1"/>
</dbReference>
<evidence type="ECO:0000256" key="1">
    <source>
        <dbReference type="SAM" id="MobiDB-lite"/>
    </source>
</evidence>
<proteinExistence type="predicted"/>
<sequence length="335" mass="34977">MWNPLPPWLGGRKGTHPVAPADPACPQLDEADIALTLQPWSTVVIDRPSPEVEPSPPAPEGAYHSDVECGGWSTPYVTLRVASVRGLSHRYYGKPRQDAAQAMAGDAVVLAVADGVSGAESSAWGARRVCEAAIGDALRQLRAGEAAVDWPTATSAAAAILHQDAAMWLGTGEADQAQTERLFATTLVAGTVRHTGEGISVSLCRVGDSGAWILTPATGHFQPVFGPKSDPGNALVDGTVRALPRLPQTLEQAAFSLGPGEVLLLGTDGFGDPLGEGDGPVGALFAKQLATPPTPLWLAHLLDFSRETFDDDRTLLAVWPRAAAVGTEEGVHSGR</sequence>
<dbReference type="Pfam" id="PF13672">
    <property type="entry name" value="PP2C_2"/>
    <property type="match status" value="1"/>
</dbReference>
<evidence type="ECO:0000313" key="4">
    <source>
        <dbReference type="Proteomes" id="UP001165079"/>
    </source>
</evidence>
<dbReference type="Proteomes" id="UP001165079">
    <property type="component" value="Unassembled WGS sequence"/>
</dbReference>
<protein>
    <recommendedName>
        <fullName evidence="2">PPM-type phosphatase domain-containing protein</fullName>
    </recommendedName>
</protein>
<dbReference type="InterPro" id="IPR001932">
    <property type="entry name" value="PPM-type_phosphatase-like_dom"/>
</dbReference>
<reference evidence="3" key="1">
    <citation type="submission" date="2023-03" db="EMBL/GenBank/DDBJ databases">
        <title>Actinorhabdospora filicis NBRC 111898.</title>
        <authorList>
            <person name="Ichikawa N."/>
            <person name="Sato H."/>
            <person name="Tonouchi N."/>
        </authorList>
    </citation>
    <scope>NUCLEOTIDE SEQUENCE</scope>
    <source>
        <strain evidence="3">NBRC 111898</strain>
    </source>
</reference>
<evidence type="ECO:0000259" key="2">
    <source>
        <dbReference type="Pfam" id="PF13672"/>
    </source>
</evidence>
<dbReference type="EMBL" id="BSTX01000002">
    <property type="protein sequence ID" value="GLZ78106.1"/>
    <property type="molecule type" value="Genomic_DNA"/>
</dbReference>
<gene>
    <name evidence="3" type="ORF">Afil01_29130</name>
</gene>
<comment type="caution">
    <text evidence="3">The sequence shown here is derived from an EMBL/GenBank/DDBJ whole genome shotgun (WGS) entry which is preliminary data.</text>
</comment>